<evidence type="ECO:0000256" key="1">
    <source>
        <dbReference type="SAM" id="MobiDB-lite"/>
    </source>
</evidence>
<feature type="transmembrane region" description="Helical" evidence="2">
    <location>
        <begin position="274"/>
        <end position="300"/>
    </location>
</feature>
<dbReference type="Proteomes" id="UP000807716">
    <property type="component" value="Unassembled WGS sequence"/>
</dbReference>
<feature type="transmembrane region" description="Helical" evidence="2">
    <location>
        <begin position="349"/>
        <end position="372"/>
    </location>
</feature>
<feature type="transmembrane region" description="Helical" evidence="2">
    <location>
        <begin position="320"/>
        <end position="337"/>
    </location>
</feature>
<comment type="caution">
    <text evidence="3">The sequence shown here is derived from an EMBL/GenBank/DDBJ whole genome shotgun (WGS) entry which is preliminary data.</text>
</comment>
<keyword evidence="2" id="KW-0812">Transmembrane</keyword>
<proteinExistence type="predicted"/>
<dbReference type="AlphaFoldDB" id="A0A9P6UBA3"/>
<keyword evidence="2" id="KW-0472">Membrane</keyword>
<dbReference type="InterPro" id="IPR038770">
    <property type="entry name" value="Na+/solute_symporter_sf"/>
</dbReference>
<organism evidence="3 4">
    <name type="scientific">Actinomortierella ambigua</name>
    <dbReference type="NCBI Taxonomy" id="1343610"/>
    <lineage>
        <taxon>Eukaryota</taxon>
        <taxon>Fungi</taxon>
        <taxon>Fungi incertae sedis</taxon>
        <taxon>Mucoromycota</taxon>
        <taxon>Mortierellomycotina</taxon>
        <taxon>Mortierellomycetes</taxon>
        <taxon>Mortierellales</taxon>
        <taxon>Mortierellaceae</taxon>
        <taxon>Actinomortierella</taxon>
    </lineage>
</organism>
<dbReference type="InterPro" id="IPR016833">
    <property type="entry name" value="Put_Na-Bile_cotransptr"/>
</dbReference>
<dbReference type="OrthoDB" id="188035at2759"/>
<feature type="transmembrane region" description="Helical" evidence="2">
    <location>
        <begin position="384"/>
        <end position="406"/>
    </location>
</feature>
<name>A0A9P6UBA3_9FUNG</name>
<evidence type="ECO:0000256" key="2">
    <source>
        <dbReference type="SAM" id="Phobius"/>
    </source>
</evidence>
<feature type="compositionally biased region" description="Polar residues" evidence="1">
    <location>
        <begin position="22"/>
        <end position="31"/>
    </location>
</feature>
<dbReference type="EMBL" id="JAAAJB010000036">
    <property type="protein sequence ID" value="KAG0268998.1"/>
    <property type="molecule type" value="Genomic_DNA"/>
</dbReference>
<keyword evidence="4" id="KW-1185">Reference proteome</keyword>
<dbReference type="PANTHER" id="PTHR18640">
    <property type="entry name" value="SOLUTE CARRIER FAMILY 10 MEMBER 7"/>
    <property type="match status" value="1"/>
</dbReference>
<dbReference type="PANTHER" id="PTHR18640:SF5">
    <property type="entry name" value="SODIUM_BILE ACID COTRANSPORTER 7"/>
    <property type="match status" value="1"/>
</dbReference>
<feature type="compositionally biased region" description="Polar residues" evidence="1">
    <location>
        <begin position="66"/>
        <end position="77"/>
    </location>
</feature>
<dbReference type="GO" id="GO:0005886">
    <property type="term" value="C:plasma membrane"/>
    <property type="evidence" value="ECO:0007669"/>
    <property type="project" value="TreeGrafter"/>
</dbReference>
<feature type="region of interest" description="Disordered" evidence="1">
    <location>
        <begin position="1"/>
        <end position="92"/>
    </location>
</feature>
<dbReference type="Pfam" id="PF13593">
    <property type="entry name" value="SBF_like"/>
    <property type="match status" value="1"/>
</dbReference>
<feature type="transmembrane region" description="Helical" evidence="2">
    <location>
        <begin position="150"/>
        <end position="169"/>
    </location>
</feature>
<accession>A0A9P6UBA3</accession>
<dbReference type="Gene3D" id="1.20.1530.20">
    <property type="match status" value="1"/>
</dbReference>
<feature type="region of interest" description="Disordered" evidence="1">
    <location>
        <begin position="439"/>
        <end position="463"/>
    </location>
</feature>
<protein>
    <submittedName>
        <fullName evidence="3">Uncharacterized protein</fullName>
    </submittedName>
</protein>
<reference evidence="3" key="1">
    <citation type="journal article" date="2020" name="Fungal Divers.">
        <title>Resolving the Mortierellaceae phylogeny through synthesis of multi-gene phylogenetics and phylogenomics.</title>
        <authorList>
            <person name="Vandepol N."/>
            <person name="Liber J."/>
            <person name="Desiro A."/>
            <person name="Na H."/>
            <person name="Kennedy M."/>
            <person name="Barry K."/>
            <person name="Grigoriev I.V."/>
            <person name="Miller A.N."/>
            <person name="O'Donnell K."/>
            <person name="Stajich J.E."/>
            <person name="Bonito G."/>
        </authorList>
    </citation>
    <scope>NUCLEOTIDE SEQUENCE</scope>
    <source>
        <strain evidence="3">BC1065</strain>
    </source>
</reference>
<sequence length="560" mass="60573">MSGKPFDPPAQPEAAPTIRGTDLSSQITLSPADTAVDPTSPISTSSAQPLLPHTIGGSLRLKTDSGKASSSIDNQPSVDPARDGSGSDLAKHGLGLQRSFGSSAAPSGSIKNVTTITSSSPSSISSADAGVATPAKKPLKSRLWDIWMKNWFLLGLVVAIVLARFYPGWGKTGGPIKPEYSVKYGFTSMIFLLSGLGLKTKDLFISAINYRAHLMVQLTSFIIIPMVVKAVTALVGLSAMNATLLAGMLVTAATPTTISSNVVMTANASGNESLALFNAAFGNLLGVFISPLIVLILLHGTPESPSGQNGLDYPKILRDLGLTILVPILVGQLYLYYFPASVAWMKSKVHFPTLNSLCLLILVWSVFCDAFYSKTFDFVTAGEIVAVAVMQAIIFWVMTFFLGILARWRPRKIRQLKAIAEEQAKVAAEQKQLREQQERYGDVEVQAPPPEESADQPQQPRQRTRIQEFVEPMSKKDTVAILFCGATKSVAMGVPMIKVLYDSESGSQLGGLLATPLLIYHVEQLFSGAFMVPWLKRWVGRGEETVESFEHHESERIDQQ</sequence>
<feature type="compositionally biased region" description="Pro residues" evidence="1">
    <location>
        <begin position="1"/>
        <end position="11"/>
    </location>
</feature>
<feature type="transmembrane region" description="Helical" evidence="2">
    <location>
        <begin position="181"/>
        <end position="198"/>
    </location>
</feature>
<gene>
    <name evidence="3" type="ORF">DFQ27_005103</name>
</gene>
<evidence type="ECO:0000313" key="4">
    <source>
        <dbReference type="Proteomes" id="UP000807716"/>
    </source>
</evidence>
<evidence type="ECO:0000313" key="3">
    <source>
        <dbReference type="EMBL" id="KAG0268998.1"/>
    </source>
</evidence>
<keyword evidence="2" id="KW-1133">Transmembrane helix</keyword>